<dbReference type="EMBL" id="GGEC01063527">
    <property type="protein sequence ID" value="MBX44011.1"/>
    <property type="molecule type" value="Transcribed_RNA"/>
</dbReference>
<reference evidence="1" key="1">
    <citation type="submission" date="2018-02" db="EMBL/GenBank/DDBJ databases">
        <title>Rhizophora mucronata_Transcriptome.</title>
        <authorList>
            <person name="Meera S.P."/>
            <person name="Sreeshan A."/>
            <person name="Augustine A."/>
        </authorList>
    </citation>
    <scope>NUCLEOTIDE SEQUENCE</scope>
    <source>
        <tissue evidence="1">Leaf</tissue>
    </source>
</reference>
<organism evidence="1">
    <name type="scientific">Rhizophora mucronata</name>
    <name type="common">Asiatic mangrove</name>
    <dbReference type="NCBI Taxonomy" id="61149"/>
    <lineage>
        <taxon>Eukaryota</taxon>
        <taxon>Viridiplantae</taxon>
        <taxon>Streptophyta</taxon>
        <taxon>Embryophyta</taxon>
        <taxon>Tracheophyta</taxon>
        <taxon>Spermatophyta</taxon>
        <taxon>Magnoliopsida</taxon>
        <taxon>eudicotyledons</taxon>
        <taxon>Gunneridae</taxon>
        <taxon>Pentapetalae</taxon>
        <taxon>rosids</taxon>
        <taxon>fabids</taxon>
        <taxon>Malpighiales</taxon>
        <taxon>Rhizophoraceae</taxon>
        <taxon>Rhizophora</taxon>
    </lineage>
</organism>
<name>A0A2P2NNI2_RHIMU</name>
<dbReference type="AlphaFoldDB" id="A0A2P2NNI2"/>
<sequence>MKANTTKIPQITNQSCYFLHRLHYNLKHQSLQYNHHSIIHQQQIFFFF</sequence>
<protein>
    <submittedName>
        <fullName evidence="1">Uncharacterized protein</fullName>
    </submittedName>
</protein>
<proteinExistence type="predicted"/>
<evidence type="ECO:0000313" key="1">
    <source>
        <dbReference type="EMBL" id="MBX44011.1"/>
    </source>
</evidence>
<accession>A0A2P2NNI2</accession>